<evidence type="ECO:0000313" key="1">
    <source>
        <dbReference type="EMBL" id="CPB58464.1"/>
    </source>
</evidence>
<reference evidence="2" key="1">
    <citation type="submission" date="2015-03" db="EMBL/GenBank/DDBJ databases">
        <authorList>
            <consortium name="Pathogen Informatics"/>
        </authorList>
    </citation>
    <scope>NUCLEOTIDE SEQUENCE [LARGE SCALE GENOMIC DNA]</scope>
    <source>
        <strain evidence="2">N09902308</strain>
    </source>
</reference>
<dbReference type="Proteomes" id="UP000039021">
    <property type="component" value="Unassembled WGS sequence"/>
</dbReference>
<protein>
    <submittedName>
        <fullName evidence="1">Uncharacterized protein</fullName>
    </submittedName>
</protein>
<proteinExistence type="predicted"/>
<sequence>MSAVHISAVSRGLACRATLAAVPPDVGKCS</sequence>
<name>A0A916LGX5_MYCTX</name>
<evidence type="ECO:0000313" key="2">
    <source>
        <dbReference type="Proteomes" id="UP000039021"/>
    </source>
</evidence>
<dbReference type="EMBL" id="CSBK01004127">
    <property type="protein sequence ID" value="CPB58464.1"/>
    <property type="molecule type" value="Genomic_DNA"/>
</dbReference>
<accession>A0A916LGX5</accession>
<comment type="caution">
    <text evidence="1">The sequence shown here is derived from an EMBL/GenBank/DDBJ whole genome shotgun (WGS) entry which is preliminary data.</text>
</comment>
<gene>
    <name evidence="1" type="ORF">ERS007739_05324</name>
</gene>
<dbReference type="AlphaFoldDB" id="A0A916LGX5"/>
<organism evidence="1 2">
    <name type="scientific">Mycobacterium tuberculosis</name>
    <dbReference type="NCBI Taxonomy" id="1773"/>
    <lineage>
        <taxon>Bacteria</taxon>
        <taxon>Bacillati</taxon>
        <taxon>Actinomycetota</taxon>
        <taxon>Actinomycetes</taxon>
        <taxon>Mycobacteriales</taxon>
        <taxon>Mycobacteriaceae</taxon>
        <taxon>Mycobacterium</taxon>
        <taxon>Mycobacterium tuberculosis complex</taxon>
    </lineage>
</organism>